<protein>
    <recommendedName>
        <fullName evidence="9">Serine protease</fullName>
        <ecNumber evidence="9">3.4.21.-</ecNumber>
    </recommendedName>
</protein>
<keyword evidence="2" id="KW-0134">Cell wall</keyword>
<dbReference type="EMBL" id="WIJV01000031">
    <property type="protein sequence ID" value="MQP83198.1"/>
    <property type="molecule type" value="Genomic_DNA"/>
</dbReference>
<accession>A0A6I1UKI6</accession>
<evidence type="ECO:0000256" key="2">
    <source>
        <dbReference type="ARBA" id="ARBA00022512"/>
    </source>
</evidence>
<keyword evidence="4 9" id="KW-0645">Protease</keyword>
<evidence type="ECO:0000256" key="10">
    <source>
        <dbReference type="SAM" id="MobiDB-lite"/>
    </source>
</evidence>
<evidence type="ECO:0000313" key="13">
    <source>
        <dbReference type="Proteomes" id="UP000436302"/>
    </source>
</evidence>
<dbReference type="InterPro" id="IPR008353">
    <property type="entry name" value="Peptidase_S1B_tx"/>
</dbReference>
<feature type="chain" id="PRO_5039747359" description="Serine protease" evidence="9">
    <location>
        <begin position="35"/>
        <end position="2101"/>
    </location>
</feature>
<dbReference type="Pfam" id="PF18080">
    <property type="entry name" value="Gal_mutarotas_3"/>
    <property type="match status" value="1"/>
</dbReference>
<evidence type="ECO:0000256" key="6">
    <source>
        <dbReference type="ARBA" id="ARBA00022801"/>
    </source>
</evidence>
<feature type="region of interest" description="Disordered" evidence="10">
    <location>
        <begin position="1961"/>
        <end position="1981"/>
    </location>
</feature>
<dbReference type="InterPro" id="IPR040633">
    <property type="entry name" value="Gal_mutarotas_3"/>
</dbReference>
<dbReference type="Gene3D" id="2.40.10.10">
    <property type="entry name" value="Trypsin-like serine proteases"/>
    <property type="match status" value="2"/>
</dbReference>
<dbReference type="Pfam" id="PF17451">
    <property type="entry name" value="Glyco_hyd_101C"/>
    <property type="match status" value="1"/>
</dbReference>
<dbReference type="Gene3D" id="2.60.120.260">
    <property type="entry name" value="Galactose-binding domain-like"/>
    <property type="match status" value="3"/>
</dbReference>
<dbReference type="InterPro" id="IPR013780">
    <property type="entry name" value="Glyco_hydro_b"/>
</dbReference>
<dbReference type="Gene3D" id="2.60.120.870">
    <property type="match status" value="1"/>
</dbReference>
<dbReference type="Gene3D" id="2.70.98.10">
    <property type="match status" value="1"/>
</dbReference>
<evidence type="ECO:0000256" key="4">
    <source>
        <dbReference type="ARBA" id="ARBA00022670"/>
    </source>
</evidence>
<dbReference type="PROSITE" id="PS50847">
    <property type="entry name" value="GRAM_POS_ANCHORING"/>
    <property type="match status" value="1"/>
</dbReference>
<comment type="caution">
    <text evidence="12">The sequence shown here is derived from an EMBL/GenBank/DDBJ whole genome shotgun (WGS) entry which is preliminary data.</text>
</comment>
<dbReference type="InterPro" id="IPR019931">
    <property type="entry name" value="LPXTG_anchor"/>
</dbReference>
<feature type="compositionally biased region" description="Polar residues" evidence="10">
    <location>
        <begin position="1961"/>
        <end position="1971"/>
    </location>
</feature>
<name>A0A6I1UKI6_STRMT</name>
<dbReference type="InterPro" id="IPR009003">
    <property type="entry name" value="Peptidase_S1_PA"/>
</dbReference>
<evidence type="ECO:0000259" key="11">
    <source>
        <dbReference type="PROSITE" id="PS50847"/>
    </source>
</evidence>
<dbReference type="InterPro" id="IPR049964">
    <property type="entry name" value="NanA_rpt"/>
</dbReference>
<dbReference type="Pfam" id="PF13365">
    <property type="entry name" value="Trypsin_2"/>
    <property type="match status" value="1"/>
</dbReference>
<dbReference type="SUPFAM" id="SSF50494">
    <property type="entry name" value="Trypsin-like serine proteases"/>
    <property type="match status" value="1"/>
</dbReference>
<dbReference type="InterPro" id="IPR035364">
    <property type="entry name" value="Beta_sandwich_GH101"/>
</dbReference>
<keyword evidence="8" id="KW-0572">Peptidoglycan-anchor</keyword>
<dbReference type="InterPro" id="IPR049314">
    <property type="entry name" value="GH101_dom-5"/>
</dbReference>
<dbReference type="InterPro" id="IPR008979">
    <property type="entry name" value="Galactose-bd-like_sf"/>
</dbReference>
<dbReference type="NCBIfam" id="TIGR01167">
    <property type="entry name" value="LPXTG_anchor"/>
    <property type="match status" value="1"/>
</dbReference>
<feature type="region of interest" description="Disordered" evidence="10">
    <location>
        <begin position="68"/>
        <end position="87"/>
    </location>
</feature>
<dbReference type="NCBIfam" id="NF043031">
    <property type="entry name" value="SIALI-17"/>
    <property type="match status" value="2"/>
</dbReference>
<reference evidence="12 13" key="1">
    <citation type="submission" date="2019-10" db="EMBL/GenBank/DDBJ databases">
        <title>Streptococcus mitis of the oral and urogenital tracts.</title>
        <authorList>
            <person name="Price T."/>
            <person name="Mores C.R."/>
            <person name="Putonti C."/>
            <person name="Wolfe A.J."/>
        </authorList>
    </citation>
    <scope>NUCLEOTIDE SEQUENCE [LARGE SCALE GENOMIC DNA]</scope>
    <source>
        <strain evidence="12 13">SM39</strain>
    </source>
</reference>
<evidence type="ECO:0000256" key="1">
    <source>
        <dbReference type="ARBA" id="ARBA00008764"/>
    </source>
</evidence>
<proteinExistence type="inferred from homology"/>
<evidence type="ECO:0000256" key="7">
    <source>
        <dbReference type="ARBA" id="ARBA00022825"/>
    </source>
</evidence>
<feature type="compositionally biased region" description="Basic and acidic residues" evidence="10">
    <location>
        <begin position="398"/>
        <end position="413"/>
    </location>
</feature>
<dbReference type="InterPro" id="IPR043504">
    <property type="entry name" value="Peptidase_S1_PA_chymotrypsin"/>
</dbReference>
<dbReference type="NCBIfam" id="TIGR01168">
    <property type="entry name" value="YSIRK_signal"/>
    <property type="match status" value="1"/>
</dbReference>
<feature type="region of interest" description="Disordered" evidence="10">
    <location>
        <begin position="2047"/>
        <end position="2075"/>
    </location>
</feature>
<dbReference type="InterPro" id="IPR040502">
    <property type="entry name" value="GH101_dom-6"/>
</dbReference>
<keyword evidence="6 9" id="KW-0378">Hydrolase</keyword>
<dbReference type="GO" id="GO:0004252">
    <property type="term" value="F:serine-type endopeptidase activity"/>
    <property type="evidence" value="ECO:0007669"/>
    <property type="project" value="InterPro"/>
</dbReference>
<dbReference type="PRINTS" id="PR01774">
    <property type="entry name" value="EXFOLTOXIN"/>
</dbReference>
<dbReference type="NCBIfam" id="NF040533">
    <property type="entry name" value="endo_SpGH101"/>
    <property type="match status" value="1"/>
</dbReference>
<dbReference type="Pfam" id="PF21466">
    <property type="entry name" value="GH101_dom-5"/>
    <property type="match status" value="1"/>
</dbReference>
<dbReference type="Pfam" id="PF12905">
    <property type="entry name" value="Glyco_hydro_101"/>
    <property type="match status" value="1"/>
</dbReference>
<evidence type="ECO:0000313" key="12">
    <source>
        <dbReference type="EMBL" id="MQP83198.1"/>
    </source>
</evidence>
<dbReference type="InterPro" id="IPR008256">
    <property type="entry name" value="Peptidase_S1B"/>
</dbReference>
<feature type="domain" description="Gram-positive cocci surface proteins LPxTG" evidence="11">
    <location>
        <begin position="2068"/>
        <end position="2101"/>
    </location>
</feature>
<dbReference type="Gene3D" id="3.20.20.80">
    <property type="entry name" value="Glycosidases"/>
    <property type="match status" value="1"/>
</dbReference>
<feature type="compositionally biased region" description="Polar residues" evidence="10">
    <location>
        <begin position="418"/>
        <end position="427"/>
    </location>
</feature>
<dbReference type="InterPro" id="IPR005877">
    <property type="entry name" value="YSIRK_signal_dom"/>
</dbReference>
<dbReference type="GO" id="GO:0030246">
    <property type="term" value="F:carbohydrate binding"/>
    <property type="evidence" value="ECO:0007669"/>
    <property type="project" value="InterPro"/>
</dbReference>
<keyword evidence="5 9" id="KW-0732">Signal</keyword>
<dbReference type="PRINTS" id="PR00839">
    <property type="entry name" value="V8PROTEASE"/>
</dbReference>
<dbReference type="RefSeq" id="WP_153209838.1">
    <property type="nucleotide sequence ID" value="NZ_WIJG01000034.1"/>
</dbReference>
<dbReference type="Pfam" id="PF00754">
    <property type="entry name" value="F5_F8_type_C"/>
    <property type="match status" value="1"/>
</dbReference>
<gene>
    <name evidence="12" type="ORF">GEZ78_06320</name>
</gene>
<dbReference type="InterPro" id="IPR014718">
    <property type="entry name" value="GH-type_carb-bd"/>
</dbReference>
<dbReference type="EC" id="3.4.21.-" evidence="9"/>
<keyword evidence="7 9" id="KW-0720">Serine protease</keyword>
<dbReference type="SUPFAM" id="SSF49785">
    <property type="entry name" value="Galactose-binding domain-like"/>
    <property type="match status" value="1"/>
</dbReference>
<feature type="signal peptide" evidence="9">
    <location>
        <begin position="1"/>
        <end position="34"/>
    </location>
</feature>
<feature type="compositionally biased region" description="Basic and acidic residues" evidence="10">
    <location>
        <begin position="360"/>
        <end position="391"/>
    </location>
</feature>
<dbReference type="InterPro" id="IPR000421">
    <property type="entry name" value="FA58C"/>
</dbReference>
<comment type="similarity">
    <text evidence="1 9">Belongs to the peptidase S1B family.</text>
</comment>
<feature type="region of interest" description="Disordered" evidence="10">
    <location>
        <begin position="353"/>
        <end position="429"/>
    </location>
</feature>
<dbReference type="InterPro" id="IPR040575">
    <property type="entry name" value="GH101_N"/>
</dbReference>
<evidence type="ECO:0000256" key="8">
    <source>
        <dbReference type="ARBA" id="ARBA00023088"/>
    </source>
</evidence>
<dbReference type="InterPro" id="IPR025706">
    <property type="entry name" value="Endoa_GalNAc"/>
</dbReference>
<dbReference type="GO" id="GO:0033926">
    <property type="term" value="F:endo-alpha-N-acetylgalactosaminidase activity"/>
    <property type="evidence" value="ECO:0007669"/>
    <property type="project" value="InterPro"/>
</dbReference>
<dbReference type="Gene3D" id="2.60.40.1180">
    <property type="entry name" value="Golgi alpha-mannosidase II"/>
    <property type="match status" value="1"/>
</dbReference>
<dbReference type="Pfam" id="PF17995">
    <property type="entry name" value="GH101_N"/>
    <property type="match status" value="1"/>
</dbReference>
<organism evidence="12 13">
    <name type="scientific">Streptococcus mitis</name>
    <dbReference type="NCBI Taxonomy" id="28037"/>
    <lineage>
        <taxon>Bacteria</taxon>
        <taxon>Bacillati</taxon>
        <taxon>Bacillota</taxon>
        <taxon>Bacilli</taxon>
        <taxon>Lactobacillales</taxon>
        <taxon>Streptococcaceae</taxon>
        <taxon>Streptococcus</taxon>
        <taxon>Streptococcus mitis group</taxon>
    </lineage>
</organism>
<evidence type="ECO:0000256" key="9">
    <source>
        <dbReference type="RuleBase" id="RU004296"/>
    </source>
</evidence>
<dbReference type="Gene3D" id="6.10.140.660">
    <property type="match status" value="1"/>
</dbReference>
<dbReference type="Pfam" id="PF04650">
    <property type="entry name" value="YSIRK_signal"/>
    <property type="match status" value="1"/>
</dbReference>
<keyword evidence="3" id="KW-0964">Secreted</keyword>
<evidence type="ECO:0000256" key="5">
    <source>
        <dbReference type="ARBA" id="ARBA00022729"/>
    </source>
</evidence>
<dbReference type="GO" id="GO:0006508">
    <property type="term" value="P:proteolysis"/>
    <property type="evidence" value="ECO:0007669"/>
    <property type="project" value="UniProtKB-KW"/>
</dbReference>
<dbReference type="CDD" id="cd14244">
    <property type="entry name" value="GH_101_like"/>
    <property type="match status" value="1"/>
</dbReference>
<evidence type="ECO:0000256" key="3">
    <source>
        <dbReference type="ARBA" id="ARBA00022525"/>
    </source>
</evidence>
<dbReference type="Proteomes" id="UP000436302">
    <property type="component" value="Unassembled WGS sequence"/>
</dbReference>
<dbReference type="Pfam" id="PF17974">
    <property type="entry name" value="GalBD_like"/>
    <property type="match status" value="1"/>
</dbReference>
<sequence>MDKRFFEKRCTYSIRKFALGAASVMIGASFFATAPVMANTPTVGSTDNLPSELADLDKKASDNGREFDKEAAAANPGSAETTDGPKTEEDLLSLEKENKGTTDKLPKELEGKVEKATDNGKEINKDQLAQDTGSLVPDDVAKTKNGELNYGATVKIKTPSGEGSGIVIGKDLVLTVSHNFIKDQQDGNIRKVVDNDKGDGDIFSISYPGLDDVKFSKKDVIHWDRDGYLKGYKNDLALVRLRTVLENAPVEVTEKPVVKKVGDKVNMFGYPAGKLSPVINSAVDFAESYGEGVQGVGYQGGQPGASGGGIFDTDGKLIGVHQNGVVGVRSGGILFSPAQLKWIQDHIKGISSSKPANLEETEKSVEEKPKEDKPKEEKPATAKPETPKEVTPEWQTVARKEQQGTVAIREENGVRYNKLSSTDQNDNAGKPALFEKQGLTVDANGNANVDFTFKEESETGKSRFGVFLKFKDTNNNVFVGYDKEGWFWEYKTPGNSTWYQGGRVAAPVNGSVNHLTISLKSDGQLNATNNDVKLFDTVTLPAAVNENLKNEKKILLKAGTYGTEKTVVNIKTDNQDGVQATEATAEKETGAVVDDSKVTYDTIQSKVLKAVIDQAFPRVKEYTLNGHTLPGQVQQFNQIFINNHKITPEVTYKKINETTAEYEMKLRDEANLINADMTVRLQVVDNQLHFDVTKIVNHNQVTPGQKIDDERKLLSTISFLGNALVSVSSDQAGAKFDGATMSNNTHVSGDDHIEVTNPMKDLAKGYMYGFVSTDKLAAGVWSNSQNSYGGGSNDWTRLTAYKETVGNANYVGIHSSEWQWEKAYKGIVFPEYTKELPSAKVVITEDANADKKVDWQDGAIAYRSIMNNPQGWEKVKDITAYRIAMNFGSQAQNPFLMTLDGIKKINLHTDGLGQGVLLKGYGSEGHDSGHLNYADIGKRIGGVEDFKALIEKAKKYGAHLGIHVNASETYPESKYFNENILRKNPDGSYSYGWNWLDQGINIDAAYDLAHGRLARWEELKNKLGEGLDFIYVDVWGNGQSGDNGAWATHVLAKEINKQGWRFAIEWGHGGEYDSTFQHWAADLTYGGYTNKGINSAITRFIRNHQKDSWVGDYRSYGGAANYPLLGGYSMKDFEGWQGRSDYNGYVTNLFAHDVMTKYFQHFTVSKWENGTPVTMSDNGSTYKWTPEMRVELVDADNNKVVVTRKSNDINSPQYRERTVTLNGRVIQDGSAYLTPWNWDANGKKLPTDKEKMYYFNTQAGATTWTLPSDWANSKVYLYKLTDQGKTEEQELTVKDGKITLDLLANQPYVLYRSKQTNPEMSWSEGMHIYDQGFNSGTLKHWTISGDASKAEIVKSQGANEMLRIQGNKSTVSLTQKLTGLKPNTKYAVYVGVDNRSNAKASITVNTGEKEVTSYTNKSLALNYVKAYAHNTRRDNATVDDTSYFQNMYAFFTTGSDVSNVTLTLSREAGDEATYFDEIRTFENNSSMYGDNHDTAKGTFKQDFENVAQGIFPFVIGGIEGVEDNRTHLSEKHDPYTQRDWNGKKVDDVIEGNWSLKTNGLVSRRNLVYQTIPQNFRFEAGKTYRVTFEYEAGSDNTYAFVVGKGEFQSGRRGNQASNLEMHELPNTWTDSKKAKKVTFLVTGAETGDTWVGIYSTGNASNTRGDSGGNANFRGYNDFIMDKLQIEEVTLTGKMLTENALKNYLPTVAMTNYTKESMDALKEAVFNLSQADDDISVEEARAEIAKIDALKNALVQKKTALVAEDFESLNAPAQAGEDLANAFDGNLSSLWHTSWNGGDVGKPATMVLKEATEITGFRYVPRGSGSNGNLRDVKLVVTDESGKEHTFNATDWADNNKSKDINFGKTIKAKKIVLTGTKTYGDGGDKYQAAAELIFSRPQVAETALDLSGYETALSKAQKLTSKEHQEEVASVVASMKYATDNHLLTERMVAYFAEYLNQLQDQTTKPDAPTSSKGEEAAPILEVPEYKGPLGTAGEEEAPILATQPEFNGGVNAVEALVNEKPAYTGLLATAGDQAAPTIEKPEYQISQLGQGKLAESKTSVPTEDQKRLPETGESQSDTAIFLASVGLALSAAVLATKRKEN</sequence>